<dbReference type="Gene3D" id="3.40.1280.10">
    <property type="match status" value="1"/>
</dbReference>
<evidence type="ECO:0000256" key="2">
    <source>
        <dbReference type="ARBA" id="ARBA00022603"/>
    </source>
</evidence>
<keyword evidence="2 7" id="KW-0489">Methyltransferase</keyword>
<evidence type="ECO:0000313" key="12">
    <source>
        <dbReference type="Proteomes" id="UP000273643"/>
    </source>
</evidence>
<comment type="function">
    <text evidence="7">Catalyzes the 2'-O methylation of guanosine at position 18 in tRNA.</text>
</comment>
<dbReference type="Proteomes" id="UP000273643">
    <property type="component" value="Unassembled WGS sequence"/>
</dbReference>
<dbReference type="Pfam" id="PF12105">
    <property type="entry name" value="SpoU_methylas_C"/>
    <property type="match status" value="1"/>
</dbReference>
<dbReference type="Pfam" id="PF00588">
    <property type="entry name" value="SpoU_methylase"/>
    <property type="match status" value="1"/>
</dbReference>
<accession>A0A3N1NR15</accession>
<evidence type="ECO:0000256" key="3">
    <source>
        <dbReference type="ARBA" id="ARBA00022679"/>
    </source>
</evidence>
<dbReference type="EC" id="2.1.1.34" evidence="7"/>
<evidence type="ECO:0000259" key="10">
    <source>
        <dbReference type="Pfam" id="PF12105"/>
    </source>
</evidence>
<reference evidence="11 12" key="1">
    <citation type="submission" date="2018-11" db="EMBL/GenBank/DDBJ databases">
        <title>Genomic Encyclopedia of Type Strains, Phase IV (KMG-IV): sequencing the most valuable type-strain genomes for metagenomic binning, comparative biology and taxonomic classification.</title>
        <authorList>
            <person name="Goeker M."/>
        </authorList>
    </citation>
    <scope>NUCLEOTIDE SEQUENCE [LARGE SCALE GENOMIC DNA]</scope>
    <source>
        <strain evidence="11 12">DSM 16974</strain>
    </source>
</reference>
<gene>
    <name evidence="7" type="primary">trmH</name>
    <name evidence="11" type="ORF">EDC38_2831</name>
</gene>
<dbReference type="AlphaFoldDB" id="A0A3N1NR15"/>
<evidence type="ECO:0000256" key="5">
    <source>
        <dbReference type="ARBA" id="ARBA00022694"/>
    </source>
</evidence>
<dbReference type="GO" id="GO:0000049">
    <property type="term" value="F:tRNA binding"/>
    <property type="evidence" value="ECO:0007669"/>
    <property type="project" value="UniProtKB-UniRule"/>
</dbReference>
<comment type="catalytic activity">
    <reaction evidence="7">
        <text>guanosine(18) in tRNA + S-adenosyl-L-methionine = 2'-O-methylguanosine(18) in tRNA + S-adenosyl-L-homocysteine + H(+)</text>
        <dbReference type="Rhea" id="RHEA:20077"/>
        <dbReference type="Rhea" id="RHEA-COMP:10190"/>
        <dbReference type="Rhea" id="RHEA-COMP:10192"/>
        <dbReference type="ChEBI" id="CHEBI:15378"/>
        <dbReference type="ChEBI" id="CHEBI:57856"/>
        <dbReference type="ChEBI" id="CHEBI:59789"/>
        <dbReference type="ChEBI" id="CHEBI:74269"/>
        <dbReference type="ChEBI" id="CHEBI:74445"/>
        <dbReference type="EC" id="2.1.1.34"/>
    </reaction>
</comment>
<sequence length="227" mass="26154">MSRARFEKFKQVLRQRQHDMTLLTDQVHKAQNISAMLRTADAVGMAEIHMVQPSRGRLVYHHTAGGSGRFTGTVVHPDIQTGMGVLRDKGFKLYAAHWSDRAMHYREADYTQPFALVMGAEKEGLSDYAAEQADEHLTIPIIGMVESYNVSVAAAIILQEAMHQRQQRGMYDRELDEWDPAVREILFRWMHPQMVRYCERYGLPFPDMDEDGDMIPPKDERYRSPKG</sequence>
<dbReference type="PANTHER" id="PTHR43453">
    <property type="entry name" value="RRNA METHYLASE-LIKE"/>
    <property type="match status" value="1"/>
</dbReference>
<evidence type="ECO:0000313" key="11">
    <source>
        <dbReference type="EMBL" id="ROQ18603.1"/>
    </source>
</evidence>
<dbReference type="HAMAP" id="MF_02060">
    <property type="entry name" value="tRNA_methyltr_TrmH"/>
    <property type="match status" value="1"/>
</dbReference>
<dbReference type="GO" id="GO:0002938">
    <property type="term" value="P:tRNA guanine ribose methylation"/>
    <property type="evidence" value="ECO:0007669"/>
    <property type="project" value="UniProtKB-UniRule"/>
</dbReference>
<feature type="region of interest" description="Disordered" evidence="8">
    <location>
        <begin position="208"/>
        <end position="227"/>
    </location>
</feature>
<evidence type="ECO:0000256" key="7">
    <source>
        <dbReference type="HAMAP-Rule" id="MF_02060"/>
    </source>
</evidence>
<feature type="domain" description="RNA methyltransferase SpoU/TrmH type C-terminal" evidence="10">
    <location>
        <begin position="163"/>
        <end position="215"/>
    </location>
</feature>
<dbReference type="InterPro" id="IPR022724">
    <property type="entry name" value="rRNA_MeTrfase_SpoU_C"/>
</dbReference>
<dbReference type="EMBL" id="RJUK01000002">
    <property type="protein sequence ID" value="ROQ18603.1"/>
    <property type="molecule type" value="Genomic_DNA"/>
</dbReference>
<evidence type="ECO:0000256" key="1">
    <source>
        <dbReference type="ARBA" id="ARBA00022555"/>
    </source>
</evidence>
<feature type="compositionally biased region" description="Basic and acidic residues" evidence="8">
    <location>
        <begin position="216"/>
        <end position="227"/>
    </location>
</feature>
<evidence type="ECO:0000256" key="6">
    <source>
        <dbReference type="ARBA" id="ARBA00022884"/>
    </source>
</evidence>
<comment type="similarity">
    <text evidence="7">Belongs to the class IV-like SAM-binding methyltransferase superfamily. RNA methyltransferase TrmH family.</text>
</comment>
<protein>
    <recommendedName>
        <fullName evidence="7">tRNA (guanosine(18)-2'-O)-methyltransferase</fullName>
        <ecNumber evidence="7">2.1.1.34</ecNumber>
    </recommendedName>
    <alternativeName>
        <fullName evidence="7">tRNA [Gm18] methyltransferase</fullName>
    </alternativeName>
</protein>
<keyword evidence="4 7" id="KW-0949">S-adenosyl-L-methionine</keyword>
<feature type="binding site" evidence="7">
    <location>
        <position position="139"/>
    </location>
    <ligand>
        <name>S-adenosyl-L-methionine</name>
        <dbReference type="ChEBI" id="CHEBI:59789"/>
    </ligand>
</feature>
<keyword evidence="1 7" id="KW-0820">tRNA-binding</keyword>
<organism evidence="11 12">
    <name type="scientific">Marinimicrobium koreense</name>
    <dbReference type="NCBI Taxonomy" id="306545"/>
    <lineage>
        <taxon>Bacteria</taxon>
        <taxon>Pseudomonadati</taxon>
        <taxon>Pseudomonadota</taxon>
        <taxon>Gammaproteobacteria</taxon>
        <taxon>Cellvibrionales</taxon>
        <taxon>Cellvibrionaceae</taxon>
        <taxon>Marinimicrobium</taxon>
    </lineage>
</organism>
<feature type="domain" description="tRNA/rRNA methyltransferase SpoU type" evidence="9">
    <location>
        <begin position="20"/>
        <end position="158"/>
    </location>
</feature>
<dbReference type="PANTHER" id="PTHR43453:SF1">
    <property type="entry name" value="TRNA_RRNA METHYLTRANSFERASE SPOU TYPE DOMAIN-CONTAINING PROTEIN"/>
    <property type="match status" value="1"/>
</dbReference>
<dbReference type="InterPro" id="IPR033671">
    <property type="entry name" value="TrmH"/>
</dbReference>
<dbReference type="SUPFAM" id="SSF75217">
    <property type="entry name" value="alpha/beta knot"/>
    <property type="match status" value="1"/>
</dbReference>
<name>A0A3N1NR15_9GAMM</name>
<dbReference type="CDD" id="cd18092">
    <property type="entry name" value="SpoU-like_TrmH"/>
    <property type="match status" value="1"/>
</dbReference>
<dbReference type="InterPro" id="IPR029028">
    <property type="entry name" value="Alpha/beta_knot_MTases"/>
</dbReference>
<comment type="caution">
    <text evidence="11">The sequence shown here is derived from an EMBL/GenBank/DDBJ whole genome shotgun (WGS) entry which is preliminary data.</text>
</comment>
<keyword evidence="12" id="KW-1185">Reference proteome</keyword>
<dbReference type="RefSeq" id="WP_123639200.1">
    <property type="nucleotide sequence ID" value="NZ_RJUK01000002.1"/>
</dbReference>
<dbReference type="OrthoDB" id="9794400at2"/>
<proteinExistence type="inferred from homology"/>
<evidence type="ECO:0000256" key="8">
    <source>
        <dbReference type="SAM" id="MobiDB-lite"/>
    </source>
</evidence>
<evidence type="ECO:0000256" key="4">
    <source>
        <dbReference type="ARBA" id="ARBA00022691"/>
    </source>
</evidence>
<dbReference type="InterPro" id="IPR029026">
    <property type="entry name" value="tRNA_m1G_MTases_N"/>
</dbReference>
<keyword evidence="6 7" id="KW-0694">RNA-binding</keyword>
<dbReference type="GO" id="GO:0141100">
    <property type="term" value="F:tRNA (guanine(18)-2'-O)-methyltransferase activity"/>
    <property type="evidence" value="ECO:0007669"/>
    <property type="project" value="UniProtKB-UniRule"/>
</dbReference>
<keyword evidence="3 7" id="KW-0808">Transferase</keyword>
<evidence type="ECO:0000259" key="9">
    <source>
        <dbReference type="Pfam" id="PF00588"/>
    </source>
</evidence>
<dbReference type="InterPro" id="IPR001537">
    <property type="entry name" value="SpoU_MeTrfase"/>
</dbReference>
<comment type="caution">
    <text evidence="7">Lacks conserved residue(s) required for the propagation of feature annotation.</text>
</comment>
<keyword evidence="5 7" id="KW-0819">tRNA processing</keyword>